<name>A0AAV3Z2M1_9GAST</name>
<accession>A0AAV3Z2M1</accession>
<comment type="caution">
    <text evidence="1">The sequence shown here is derived from an EMBL/GenBank/DDBJ whole genome shotgun (WGS) entry which is preliminary data.</text>
</comment>
<sequence length="102" mass="11616">MRAGRDDVIVGLLPERYSPHFYYYGASHASGSRQRPTWQFKKALDLLLPKVGAHFTLRPGTSKQTLGCVGIRNFRLGIVVDDMVMKNKSHVMPSLQRSPFRR</sequence>
<gene>
    <name evidence="1" type="ORF">PoB_001537500</name>
</gene>
<reference evidence="1 2" key="1">
    <citation type="journal article" date="2021" name="Elife">
        <title>Chloroplast acquisition without the gene transfer in kleptoplastic sea slugs, Plakobranchus ocellatus.</title>
        <authorList>
            <person name="Maeda T."/>
            <person name="Takahashi S."/>
            <person name="Yoshida T."/>
            <person name="Shimamura S."/>
            <person name="Takaki Y."/>
            <person name="Nagai Y."/>
            <person name="Toyoda A."/>
            <person name="Suzuki Y."/>
            <person name="Arimoto A."/>
            <person name="Ishii H."/>
            <person name="Satoh N."/>
            <person name="Nishiyama T."/>
            <person name="Hasebe M."/>
            <person name="Maruyama T."/>
            <person name="Minagawa J."/>
            <person name="Obokata J."/>
            <person name="Shigenobu S."/>
        </authorList>
    </citation>
    <scope>NUCLEOTIDE SEQUENCE [LARGE SCALE GENOMIC DNA]</scope>
</reference>
<protein>
    <submittedName>
        <fullName evidence="1">Uncharacterized protein</fullName>
    </submittedName>
</protein>
<organism evidence="1 2">
    <name type="scientific">Plakobranchus ocellatus</name>
    <dbReference type="NCBI Taxonomy" id="259542"/>
    <lineage>
        <taxon>Eukaryota</taxon>
        <taxon>Metazoa</taxon>
        <taxon>Spiralia</taxon>
        <taxon>Lophotrochozoa</taxon>
        <taxon>Mollusca</taxon>
        <taxon>Gastropoda</taxon>
        <taxon>Heterobranchia</taxon>
        <taxon>Euthyneura</taxon>
        <taxon>Panpulmonata</taxon>
        <taxon>Sacoglossa</taxon>
        <taxon>Placobranchoidea</taxon>
        <taxon>Plakobranchidae</taxon>
        <taxon>Plakobranchus</taxon>
    </lineage>
</organism>
<proteinExistence type="predicted"/>
<dbReference type="Proteomes" id="UP000735302">
    <property type="component" value="Unassembled WGS sequence"/>
</dbReference>
<keyword evidence="2" id="KW-1185">Reference proteome</keyword>
<dbReference type="AlphaFoldDB" id="A0AAV3Z2M1"/>
<evidence type="ECO:0000313" key="1">
    <source>
        <dbReference type="EMBL" id="GFN88869.1"/>
    </source>
</evidence>
<dbReference type="EMBL" id="BLXT01001882">
    <property type="protein sequence ID" value="GFN88869.1"/>
    <property type="molecule type" value="Genomic_DNA"/>
</dbReference>
<evidence type="ECO:0000313" key="2">
    <source>
        <dbReference type="Proteomes" id="UP000735302"/>
    </source>
</evidence>